<dbReference type="EMBL" id="CM017324">
    <property type="protein sequence ID" value="KAE8038064.1"/>
    <property type="molecule type" value="Genomic_DNA"/>
</dbReference>
<evidence type="ECO:0000313" key="1">
    <source>
        <dbReference type="EMBL" id="KAE8038064.1"/>
    </source>
</evidence>
<name>A0A660KQJ7_9ROSI</name>
<evidence type="ECO:0000313" key="2">
    <source>
        <dbReference type="Proteomes" id="UP000327013"/>
    </source>
</evidence>
<dbReference type="OrthoDB" id="6752799at2759"/>
<organism evidence="1 2">
    <name type="scientific">Carpinus fangiana</name>
    <dbReference type="NCBI Taxonomy" id="176857"/>
    <lineage>
        <taxon>Eukaryota</taxon>
        <taxon>Viridiplantae</taxon>
        <taxon>Streptophyta</taxon>
        <taxon>Embryophyta</taxon>
        <taxon>Tracheophyta</taxon>
        <taxon>Spermatophyta</taxon>
        <taxon>Magnoliopsida</taxon>
        <taxon>eudicotyledons</taxon>
        <taxon>Gunneridae</taxon>
        <taxon>Pentapetalae</taxon>
        <taxon>rosids</taxon>
        <taxon>fabids</taxon>
        <taxon>Fagales</taxon>
        <taxon>Betulaceae</taxon>
        <taxon>Carpinus</taxon>
    </lineage>
</organism>
<accession>A0A660KQJ7</accession>
<dbReference type="AlphaFoldDB" id="A0A660KQJ7"/>
<sequence>MKSIFSYADRTVTVLDLLGEQQLLNDRARVKECPPIVGLAEFKKLSAKLILGADR</sequence>
<protein>
    <submittedName>
        <fullName evidence="1">Uncharacterized protein</fullName>
    </submittedName>
</protein>
<gene>
    <name evidence="1" type="ORF">FH972_010610</name>
</gene>
<reference evidence="1 2" key="1">
    <citation type="submission" date="2019-06" db="EMBL/GenBank/DDBJ databases">
        <title>A chromosomal-level reference genome of Carpinus fangiana (Coryloideae, Betulaceae).</title>
        <authorList>
            <person name="Yang X."/>
            <person name="Wang Z."/>
            <person name="Zhang L."/>
            <person name="Hao G."/>
            <person name="Liu J."/>
            <person name="Yang Y."/>
        </authorList>
    </citation>
    <scope>NUCLEOTIDE SEQUENCE [LARGE SCALE GENOMIC DNA]</scope>
    <source>
        <strain evidence="1">Cfa_2016G</strain>
        <tissue evidence="1">Leaf</tissue>
    </source>
</reference>
<dbReference type="Proteomes" id="UP000327013">
    <property type="component" value="Chromosome 4"/>
</dbReference>
<proteinExistence type="predicted"/>
<keyword evidence="2" id="KW-1185">Reference proteome</keyword>